<keyword evidence="1" id="KW-0472">Membrane</keyword>
<protein>
    <submittedName>
        <fullName evidence="2">Uncharacterized protein</fullName>
    </submittedName>
</protein>
<dbReference type="Proteomes" id="UP000023152">
    <property type="component" value="Unassembled WGS sequence"/>
</dbReference>
<dbReference type="Gene3D" id="1.25.40.10">
    <property type="entry name" value="Tetratricopeptide repeat domain"/>
    <property type="match status" value="1"/>
</dbReference>
<keyword evidence="1" id="KW-1133">Transmembrane helix</keyword>
<accession>X6N8R7</accession>
<dbReference type="SUPFAM" id="SSF81901">
    <property type="entry name" value="HCP-like"/>
    <property type="match status" value="1"/>
</dbReference>
<comment type="caution">
    <text evidence="2">The sequence shown here is derived from an EMBL/GenBank/DDBJ whole genome shotgun (WGS) entry which is preliminary data.</text>
</comment>
<organism evidence="2 3">
    <name type="scientific">Reticulomyxa filosa</name>
    <dbReference type="NCBI Taxonomy" id="46433"/>
    <lineage>
        <taxon>Eukaryota</taxon>
        <taxon>Sar</taxon>
        <taxon>Rhizaria</taxon>
        <taxon>Retaria</taxon>
        <taxon>Foraminifera</taxon>
        <taxon>Monothalamids</taxon>
        <taxon>Reticulomyxidae</taxon>
        <taxon>Reticulomyxa</taxon>
    </lineage>
</organism>
<evidence type="ECO:0000313" key="3">
    <source>
        <dbReference type="Proteomes" id="UP000023152"/>
    </source>
</evidence>
<reference evidence="2 3" key="1">
    <citation type="journal article" date="2013" name="Curr. Biol.">
        <title>The Genome of the Foraminiferan Reticulomyxa filosa.</title>
        <authorList>
            <person name="Glockner G."/>
            <person name="Hulsmann N."/>
            <person name="Schleicher M."/>
            <person name="Noegel A.A."/>
            <person name="Eichinger L."/>
            <person name="Gallinger C."/>
            <person name="Pawlowski J."/>
            <person name="Sierra R."/>
            <person name="Euteneuer U."/>
            <person name="Pillet L."/>
            <person name="Moustafa A."/>
            <person name="Platzer M."/>
            <person name="Groth M."/>
            <person name="Szafranski K."/>
            <person name="Schliwa M."/>
        </authorList>
    </citation>
    <scope>NUCLEOTIDE SEQUENCE [LARGE SCALE GENOMIC DNA]</scope>
</reference>
<gene>
    <name evidence="2" type="ORF">RFI_14504</name>
</gene>
<name>X6N8R7_RETFI</name>
<proteinExistence type="predicted"/>
<keyword evidence="1" id="KW-0812">Transmembrane</keyword>
<keyword evidence="3" id="KW-1185">Reference proteome</keyword>
<dbReference type="AlphaFoldDB" id="X6N8R7"/>
<dbReference type="InterPro" id="IPR011990">
    <property type="entry name" value="TPR-like_helical_dom_sf"/>
</dbReference>
<sequence>MFQRGLITTKKYLSRPRRFSLSRFISTESRSNFPAKPRFQFGTLFLGLFGGVAVSALLNWEIPGYEKYLQKRAFGKGSKKNAEAKVIYAVRLLEQSRGHPQPWDVYDIEIEEEHQNECILPECIQTIDRREKSQMHRHLTQMNQRTLKDHKKKKIKKIIHFGLSITNTSNHYHLGIMHLLHEIQNPNANAVFYHLKFFVDNFGTNLPILDKKYYQDLLDDAKFQLAMCYLNGYGVDTNANQGMDILEKNLFKKNKNAAFELYKIFREGRYGQSVQPTLSLAWLRESAQLGHIFAMHEFHQYCVMKGKELIEANVPHLATLYVKET</sequence>
<dbReference type="EMBL" id="ASPP01010542">
    <property type="protein sequence ID" value="ETO22690.1"/>
    <property type="molecule type" value="Genomic_DNA"/>
</dbReference>
<evidence type="ECO:0000313" key="2">
    <source>
        <dbReference type="EMBL" id="ETO22690.1"/>
    </source>
</evidence>
<feature type="transmembrane region" description="Helical" evidence="1">
    <location>
        <begin position="39"/>
        <end position="62"/>
    </location>
</feature>
<evidence type="ECO:0000256" key="1">
    <source>
        <dbReference type="SAM" id="Phobius"/>
    </source>
</evidence>